<name>G5ASH1_HETGA</name>
<dbReference type="GO" id="GO:0005615">
    <property type="term" value="C:extracellular space"/>
    <property type="evidence" value="ECO:0007669"/>
    <property type="project" value="InterPro"/>
</dbReference>
<evidence type="ECO:0000256" key="1">
    <source>
        <dbReference type="ARBA" id="ARBA00009500"/>
    </source>
</evidence>
<feature type="domain" description="Serpin" evidence="7">
    <location>
        <begin position="12"/>
        <end position="313"/>
    </location>
</feature>
<dbReference type="Gene3D" id="2.30.39.10">
    <property type="entry name" value="Alpha-1-antitrypsin, domain 1"/>
    <property type="match status" value="1"/>
</dbReference>
<dbReference type="GO" id="GO:0004867">
    <property type="term" value="F:serine-type endopeptidase inhibitor activity"/>
    <property type="evidence" value="ECO:0007669"/>
    <property type="project" value="UniProtKB-KW"/>
</dbReference>
<dbReference type="Proteomes" id="UP000006813">
    <property type="component" value="Unassembled WGS sequence"/>
</dbReference>
<evidence type="ECO:0000256" key="3">
    <source>
        <dbReference type="ARBA" id="ARBA00022729"/>
    </source>
</evidence>
<dbReference type="EMBL" id="JH166731">
    <property type="protein sequence ID" value="EHA99981.1"/>
    <property type="molecule type" value="Genomic_DNA"/>
</dbReference>
<dbReference type="SUPFAM" id="SSF56574">
    <property type="entry name" value="Serpins"/>
    <property type="match status" value="1"/>
</dbReference>
<dbReference type="InterPro" id="IPR000215">
    <property type="entry name" value="Serpin_fam"/>
</dbReference>
<dbReference type="InterPro" id="IPR023796">
    <property type="entry name" value="Serpin_dom"/>
</dbReference>
<dbReference type="InParanoid" id="G5ASH1"/>
<dbReference type="InterPro" id="IPR042178">
    <property type="entry name" value="Serpin_sf_1"/>
</dbReference>
<keyword evidence="3" id="KW-0732">Signal</keyword>
<evidence type="ECO:0000256" key="4">
    <source>
        <dbReference type="ARBA" id="ARBA00022900"/>
    </source>
</evidence>
<evidence type="ECO:0000256" key="6">
    <source>
        <dbReference type="RuleBase" id="RU000411"/>
    </source>
</evidence>
<evidence type="ECO:0000256" key="2">
    <source>
        <dbReference type="ARBA" id="ARBA00022690"/>
    </source>
</evidence>
<keyword evidence="5" id="KW-0325">Glycoprotein</keyword>
<accession>G5ASH1</accession>
<dbReference type="AlphaFoldDB" id="G5ASH1"/>
<evidence type="ECO:0000313" key="9">
    <source>
        <dbReference type="Proteomes" id="UP000006813"/>
    </source>
</evidence>
<evidence type="ECO:0000313" key="8">
    <source>
        <dbReference type="EMBL" id="EHA99981.1"/>
    </source>
</evidence>
<dbReference type="PANTHER" id="PTHR11461">
    <property type="entry name" value="SERINE PROTEASE INHIBITOR, SERPIN"/>
    <property type="match status" value="1"/>
</dbReference>
<keyword evidence="4" id="KW-0722">Serine protease inhibitor</keyword>
<organism evidence="8 9">
    <name type="scientific">Heterocephalus glaber</name>
    <name type="common">Naked mole rat</name>
    <dbReference type="NCBI Taxonomy" id="10181"/>
    <lineage>
        <taxon>Eukaryota</taxon>
        <taxon>Metazoa</taxon>
        <taxon>Chordata</taxon>
        <taxon>Craniata</taxon>
        <taxon>Vertebrata</taxon>
        <taxon>Euteleostomi</taxon>
        <taxon>Mammalia</taxon>
        <taxon>Eutheria</taxon>
        <taxon>Euarchontoglires</taxon>
        <taxon>Glires</taxon>
        <taxon>Rodentia</taxon>
        <taxon>Hystricomorpha</taxon>
        <taxon>Bathyergidae</taxon>
        <taxon>Heterocephalus</taxon>
    </lineage>
</organism>
<dbReference type="PROSITE" id="PS00284">
    <property type="entry name" value="SERPIN"/>
    <property type="match status" value="1"/>
</dbReference>
<keyword evidence="2" id="KW-0646">Protease inhibitor</keyword>
<dbReference type="eggNOG" id="KOG2392">
    <property type="taxonomic scope" value="Eukaryota"/>
</dbReference>
<dbReference type="Gene3D" id="2.10.310.10">
    <property type="entry name" value="Serpins superfamily"/>
    <property type="match status" value="1"/>
</dbReference>
<dbReference type="InterPro" id="IPR023795">
    <property type="entry name" value="Serpin_CS"/>
</dbReference>
<dbReference type="Gene3D" id="3.30.497.10">
    <property type="entry name" value="Antithrombin, subunit I, domain 2"/>
    <property type="match status" value="1"/>
</dbReference>
<gene>
    <name evidence="8" type="ORF">GW7_06961</name>
</gene>
<dbReference type="InterPro" id="IPR036186">
    <property type="entry name" value="Serpin_sf"/>
</dbReference>
<dbReference type="InterPro" id="IPR042185">
    <property type="entry name" value="Serpin_sf_2"/>
</dbReference>
<evidence type="ECO:0000256" key="5">
    <source>
        <dbReference type="ARBA" id="ARBA00023180"/>
    </source>
</evidence>
<dbReference type="Pfam" id="PF00079">
    <property type="entry name" value="Serpin"/>
    <property type="match status" value="1"/>
</dbReference>
<dbReference type="STRING" id="10181.G5ASH1"/>
<reference evidence="8 9" key="1">
    <citation type="journal article" date="2011" name="Nature">
        <title>Genome sequencing reveals insights into physiology and longevity of the naked mole rat.</title>
        <authorList>
            <person name="Kim E.B."/>
            <person name="Fang X."/>
            <person name="Fushan A.A."/>
            <person name="Huang Z."/>
            <person name="Lobanov A.V."/>
            <person name="Han L."/>
            <person name="Marino S.M."/>
            <person name="Sun X."/>
            <person name="Turanov A.A."/>
            <person name="Yang P."/>
            <person name="Yim S.H."/>
            <person name="Zhao X."/>
            <person name="Kasaikina M.V."/>
            <person name="Stoletzki N."/>
            <person name="Peng C."/>
            <person name="Polak P."/>
            <person name="Xiong Z."/>
            <person name="Kiezun A."/>
            <person name="Zhu Y."/>
            <person name="Chen Y."/>
            <person name="Kryukov G.V."/>
            <person name="Zhang Q."/>
            <person name="Peshkin L."/>
            <person name="Yang L."/>
            <person name="Bronson R.T."/>
            <person name="Buffenstein R."/>
            <person name="Wang B."/>
            <person name="Han C."/>
            <person name="Li Q."/>
            <person name="Chen L."/>
            <person name="Zhao W."/>
            <person name="Sunyaev S.R."/>
            <person name="Park T.J."/>
            <person name="Zhang G."/>
            <person name="Wang J."/>
            <person name="Gladyshev V.N."/>
        </authorList>
    </citation>
    <scope>NUCLEOTIDE SEQUENCE [LARGE SCALE GENOMIC DNA]</scope>
</reference>
<proteinExistence type="inferred from homology"/>
<dbReference type="FunFam" id="2.30.39.10:FF:000003">
    <property type="entry name" value="alpha-1-antitrypsin isoform X1"/>
    <property type="match status" value="1"/>
</dbReference>
<sequence length="319" mass="36467">MFWGRYCGRPCQLSEEDTDLHLLSSDHAVTRACSTLPGPGLSGDSLMLMSKFVQDVKDLYHSEVISTSFEDTRFTSKQINNYVERETHGEIVDLVKDLEEDTDLMLVNYTALHGKWTAHFQAEYTVEEDFYVDEVTTIRVPTVNRLGIFFLNWDEELSCWVLVQQSVGDAMAFFILPDPGKMQQLEGGLTQEHFANILRTTDKRFARIHFPRLSISASYDLRSTLSTLGITRIFSNEADLSGVTEVVAIKLSTALHEAMLTINGKRTETRWDTDLEDRDWSKAFTIKFNRPFFLFIRGENTNIPLFVGKVVNPTQQELL</sequence>
<comment type="similarity">
    <text evidence="1 6">Belongs to the serpin family.</text>
</comment>
<dbReference type="SMART" id="SM00093">
    <property type="entry name" value="SERPIN"/>
    <property type="match status" value="1"/>
</dbReference>
<protein>
    <submittedName>
        <fullName evidence="8">Putative alpha-1-antitrypsin-related protein</fullName>
    </submittedName>
</protein>
<evidence type="ECO:0000259" key="7">
    <source>
        <dbReference type="SMART" id="SM00093"/>
    </source>
</evidence>
<dbReference type="PANTHER" id="PTHR11461:SF165">
    <property type="entry name" value="ALPHA-1-ANTITRYPSIN"/>
    <property type="match status" value="1"/>
</dbReference>